<proteinExistence type="predicted"/>
<feature type="region of interest" description="Disordered" evidence="1">
    <location>
        <begin position="1"/>
        <end position="54"/>
    </location>
</feature>
<organism evidence="2 3">
    <name type="scientific">Absidia repens</name>
    <dbReference type="NCBI Taxonomy" id="90262"/>
    <lineage>
        <taxon>Eukaryota</taxon>
        <taxon>Fungi</taxon>
        <taxon>Fungi incertae sedis</taxon>
        <taxon>Mucoromycota</taxon>
        <taxon>Mucoromycotina</taxon>
        <taxon>Mucoromycetes</taxon>
        <taxon>Mucorales</taxon>
        <taxon>Cunninghamellaceae</taxon>
        <taxon>Absidia</taxon>
    </lineage>
</organism>
<keyword evidence="3" id="KW-1185">Reference proteome</keyword>
<name>A0A1X2IKH8_9FUNG</name>
<dbReference type="EMBL" id="MCGE01000010">
    <property type="protein sequence ID" value="ORZ17307.1"/>
    <property type="molecule type" value="Genomic_DNA"/>
</dbReference>
<dbReference type="AlphaFoldDB" id="A0A1X2IKH8"/>
<sequence length="118" mass="12896">MSSQIHQLSGLKFTKSSPLAPEDAAAHARNVSTSLENMLEHLEPKQSSDNEKAKDAYEECLQLQEYLSSQLQTLTGSNCADDIQGSLDILTRAIVSYEMVHAAAEGDWEAIDMSIPSL</sequence>
<dbReference type="SUPFAM" id="SSF89009">
    <property type="entry name" value="GAT-like domain"/>
    <property type="match status" value="1"/>
</dbReference>
<dbReference type="Proteomes" id="UP000193560">
    <property type="component" value="Unassembled WGS sequence"/>
</dbReference>
<comment type="caution">
    <text evidence="2">The sequence shown here is derived from an EMBL/GenBank/DDBJ whole genome shotgun (WGS) entry which is preliminary data.</text>
</comment>
<evidence type="ECO:0000313" key="3">
    <source>
        <dbReference type="Proteomes" id="UP000193560"/>
    </source>
</evidence>
<accession>A0A1X2IKH8</accession>
<protein>
    <submittedName>
        <fullName evidence="2">Uncharacterized protein</fullName>
    </submittedName>
</protein>
<feature type="compositionally biased region" description="Basic and acidic residues" evidence="1">
    <location>
        <begin position="38"/>
        <end position="54"/>
    </location>
</feature>
<evidence type="ECO:0000313" key="2">
    <source>
        <dbReference type="EMBL" id="ORZ17307.1"/>
    </source>
</evidence>
<reference evidence="2 3" key="1">
    <citation type="submission" date="2016-07" db="EMBL/GenBank/DDBJ databases">
        <title>Pervasive Adenine N6-methylation of Active Genes in Fungi.</title>
        <authorList>
            <consortium name="DOE Joint Genome Institute"/>
            <person name="Mondo S.J."/>
            <person name="Dannebaum R.O."/>
            <person name="Kuo R.C."/>
            <person name="Labutti K."/>
            <person name="Haridas S."/>
            <person name="Kuo A."/>
            <person name="Salamov A."/>
            <person name="Ahrendt S.R."/>
            <person name="Lipzen A."/>
            <person name="Sullivan W."/>
            <person name="Andreopoulos W.B."/>
            <person name="Clum A."/>
            <person name="Lindquist E."/>
            <person name="Daum C."/>
            <person name="Ramamoorthy G.K."/>
            <person name="Gryganskyi A."/>
            <person name="Culley D."/>
            <person name="Magnuson J.K."/>
            <person name="James T.Y."/>
            <person name="O'Malley M.A."/>
            <person name="Stajich J.E."/>
            <person name="Spatafora J.W."/>
            <person name="Visel A."/>
            <person name="Grigoriev I.V."/>
        </authorList>
    </citation>
    <scope>NUCLEOTIDE SEQUENCE [LARGE SCALE GENOMIC DNA]</scope>
    <source>
        <strain evidence="2 3">NRRL 1336</strain>
    </source>
</reference>
<evidence type="ECO:0000256" key="1">
    <source>
        <dbReference type="SAM" id="MobiDB-lite"/>
    </source>
</evidence>
<gene>
    <name evidence="2" type="ORF">BCR42DRAFT_414366</name>
</gene>
<dbReference type="OrthoDB" id="2364331at2759"/>